<dbReference type="VEuPathDB" id="FungiDB:A9K55_006170"/>
<gene>
    <name evidence="1" type="ORF">A9K55_006170</name>
</gene>
<dbReference type="OrthoDB" id="10000387at2759"/>
<name>A0A2H4SD92_CORMI</name>
<evidence type="ECO:0000313" key="2">
    <source>
        <dbReference type="Proteomes" id="UP000323067"/>
    </source>
</evidence>
<accession>A0A2H4SD92</accession>
<dbReference type="EMBL" id="CP023323">
    <property type="protein sequence ID" value="ATY61079.1"/>
    <property type="molecule type" value="Genomic_DNA"/>
</dbReference>
<proteinExistence type="predicted"/>
<evidence type="ECO:0000313" key="1">
    <source>
        <dbReference type="EMBL" id="ATY61079.1"/>
    </source>
</evidence>
<reference evidence="1 2" key="1">
    <citation type="journal article" date="2017" name="BMC Genomics">
        <title>Chromosome level assembly and secondary metabolite potential of the parasitic fungus Cordyceps militaris.</title>
        <authorList>
            <person name="Kramer G.J."/>
            <person name="Nodwell J.R."/>
        </authorList>
    </citation>
    <scope>NUCLEOTIDE SEQUENCE [LARGE SCALE GENOMIC DNA]</scope>
    <source>
        <strain evidence="1 2">ATCC 34164</strain>
    </source>
</reference>
<sequence length="1284" mass="141354">MDRVRKVYFDPLLTTKEQIRQRLSGLPAGTAHPFSPEQILLCSVDDAIQEIDISSYPDDFFYNAVDLGEMGEVLLSRMAKFQNHLGVFDDFQIMQAPASTFRVPISSDNITILAVSTLDPTYWDFCFADAQGNTCCWNATNTFPGIRHSGDHVQGRDFLAYVKINEATLVTKEIGVFISGYQKTQITKFLGTYPAMMVADHAEKILFIIPVPLDAATIGEATICCPLVFKRDGDSIVFSILPKASTDTGVSCTGSNLPSRAFEEAISRADFSLTAALPAPAQGLVSKISDVEIAESSKTAAAIVSRNKAVFLTNATSIPPHLDMHAPQMIKFGAGLEFSSSDSVCSTTSTDRSTILPCIWGTEFQGPMLLATGACPSNVPFSSAEALLKYYEQLESVVFVVNDGMTDNARNLASPYRMNGVFVVQPGATAASERSDDIVHFLDSVNINAMTALAGPQSLVLVQLKDKFYFYRGIANRAHLNTSLLEFGADVTCAVQSAGLAVLLEPAAKRICNLEDGSSTILLPSSNHFVTPKDLAQLFSTASVLQVKGMEEDISAAVPQLQVLLNEKDLVALSHSLVEFLVSKTSEATKAARTAYLDFLSANWGEHDPAALKQKALLRGELKKVAREAQVSLEPAISKLSLMMSFKNTSKRTHDLKRLQRQSKIQSNVKAAQEMTFGKLAEYLEDYASDMGVMVVNIETEPFQKLLGNLAGSLIDARPCCALDSRVLYLEGLDAGIIMEQSQSSHEGPLRNQHGPMVPIMSMPYLNQGAGAGSMLGWVCWDEFVNLKTPFGTRWMEKCNDDHISALRILMRGTLSSAVISREYNMTPGAPETGQLMSALLTASMFKLADMRQSVPVEVECAEDTVTRLMRGLFGNLLTVAGSGVRPLSMSWQLVGQQPLFDIPNTAQEWMWYQNMVSLYPYTGWPLAQFHQNLQSLLDKVIVRVVTKAEDVGSVKRNRIEEMARFCRLRNIQLDHCRTIITVLMRMLTEDGVDRAACASRLLAHLPATLERQTQSYTRLLQYLEHLSNGGKRRQGDDTIAANVYTRRSAAFGALKAEVAQACKREDWEVIKDRCKAIKTLQNSIAEKWQIPLPTLKVQGISAFDRLLAAEVPTATTEPQQRAKLDMLTRQALCDAEICRVPWQVGQSGEFGRDIEALDEAFVEEMLRGEARAGPLAVKASSAAEAIEEAKEGILDKYKSALEPAFVQSLERSMTAEAACSLMHVPVETMQVFAKALNPAFAWEDLGGRFRVVILGLLERRSCRVESRPVRKLLEMGRWVEEDD</sequence>
<dbReference type="Proteomes" id="UP000323067">
    <property type="component" value="Chromosome vi"/>
</dbReference>
<protein>
    <submittedName>
        <fullName evidence="1">Uncharacterized protein</fullName>
    </submittedName>
</protein>
<dbReference type="VEuPathDB" id="FungiDB:CCM_02776"/>
<organism evidence="1 2">
    <name type="scientific">Cordyceps militaris</name>
    <name type="common">Caterpillar fungus</name>
    <name type="synonym">Clavaria militaris</name>
    <dbReference type="NCBI Taxonomy" id="73501"/>
    <lineage>
        <taxon>Eukaryota</taxon>
        <taxon>Fungi</taxon>
        <taxon>Dikarya</taxon>
        <taxon>Ascomycota</taxon>
        <taxon>Pezizomycotina</taxon>
        <taxon>Sordariomycetes</taxon>
        <taxon>Hypocreomycetidae</taxon>
        <taxon>Hypocreales</taxon>
        <taxon>Cordycipitaceae</taxon>
        <taxon>Cordyceps</taxon>
    </lineage>
</organism>